<evidence type="ECO:0000313" key="7">
    <source>
        <dbReference type="Proteomes" id="UP000199612"/>
    </source>
</evidence>
<gene>
    <name evidence="6" type="ORF">SAMN04488102_10674</name>
</gene>
<evidence type="ECO:0000313" key="6">
    <source>
        <dbReference type="EMBL" id="SFC40899.1"/>
    </source>
</evidence>
<dbReference type="GO" id="GO:0009425">
    <property type="term" value="C:bacterial-type flagellum basal body"/>
    <property type="evidence" value="ECO:0007669"/>
    <property type="project" value="UniProtKB-SubCell"/>
</dbReference>
<dbReference type="STRING" id="753702.SAMN04488102_10674"/>
<feature type="domain" description="Flagellar basal body rod protein N-terminal" evidence="3">
    <location>
        <begin position="7"/>
        <end position="35"/>
    </location>
</feature>
<dbReference type="NCBIfam" id="TIGR03506">
    <property type="entry name" value="FlgEFG_subfam"/>
    <property type="match status" value="1"/>
</dbReference>
<dbReference type="Pfam" id="PF06429">
    <property type="entry name" value="Flg_bbr_C"/>
    <property type="match status" value="1"/>
</dbReference>
<dbReference type="InterPro" id="IPR020013">
    <property type="entry name" value="Flagellar_FlgE/F/G"/>
</dbReference>
<evidence type="ECO:0000259" key="4">
    <source>
        <dbReference type="Pfam" id="PF06429"/>
    </source>
</evidence>
<dbReference type="InterPro" id="IPR010930">
    <property type="entry name" value="Flg_bb/hook_C_dom"/>
</dbReference>
<protein>
    <submittedName>
        <fullName evidence="6">Flagellar basal-body rod protein FlgG</fullName>
    </submittedName>
</protein>
<keyword evidence="6" id="KW-0966">Cell projection</keyword>
<dbReference type="AlphaFoldDB" id="A0A1I1IX26"/>
<dbReference type="PANTHER" id="PTHR30435">
    <property type="entry name" value="FLAGELLAR PROTEIN"/>
    <property type="match status" value="1"/>
</dbReference>
<evidence type="ECO:0000256" key="1">
    <source>
        <dbReference type="ARBA" id="ARBA00009677"/>
    </source>
</evidence>
<keyword evidence="2" id="KW-0975">Bacterial flagellum</keyword>
<dbReference type="InterPro" id="IPR001444">
    <property type="entry name" value="Flag_bb_rod_N"/>
</dbReference>
<dbReference type="RefSeq" id="WP_177188635.1">
    <property type="nucleotide sequence ID" value="NZ_FOLT01000006.1"/>
</dbReference>
<feature type="domain" description="Flagellar hook protein FlgE/F/G-like D1" evidence="5">
    <location>
        <begin position="93"/>
        <end position="159"/>
    </location>
</feature>
<dbReference type="GO" id="GO:0071978">
    <property type="term" value="P:bacterial-type flagellum-dependent swarming motility"/>
    <property type="evidence" value="ECO:0007669"/>
    <property type="project" value="TreeGrafter"/>
</dbReference>
<dbReference type="EMBL" id="FOLT01000006">
    <property type="protein sequence ID" value="SFC40899.1"/>
    <property type="molecule type" value="Genomic_DNA"/>
</dbReference>
<evidence type="ECO:0000256" key="2">
    <source>
        <dbReference type="RuleBase" id="RU362116"/>
    </source>
</evidence>
<dbReference type="SUPFAM" id="SSF117143">
    <property type="entry name" value="Flagellar hook protein flgE"/>
    <property type="match status" value="1"/>
</dbReference>
<dbReference type="PANTHER" id="PTHR30435:SF19">
    <property type="entry name" value="FLAGELLAR BASAL-BODY ROD PROTEIN FLGG"/>
    <property type="match status" value="1"/>
</dbReference>
<keyword evidence="6" id="KW-0282">Flagellum</keyword>
<keyword evidence="7" id="KW-1185">Reference proteome</keyword>
<dbReference type="InterPro" id="IPR053967">
    <property type="entry name" value="LlgE_F_G-like_D1"/>
</dbReference>
<comment type="similarity">
    <text evidence="1 2">Belongs to the flagella basal body rod proteins family.</text>
</comment>
<reference evidence="7" key="1">
    <citation type="submission" date="2016-10" db="EMBL/GenBank/DDBJ databases">
        <authorList>
            <person name="Varghese N."/>
            <person name="Submissions S."/>
        </authorList>
    </citation>
    <scope>NUCLEOTIDE SEQUENCE [LARGE SCALE GENOMIC DNA]</scope>
    <source>
        <strain evidence="7">DSM 23664</strain>
    </source>
</reference>
<dbReference type="Proteomes" id="UP000199612">
    <property type="component" value="Unassembled WGS sequence"/>
</dbReference>
<name>A0A1I1IX26_9LACT</name>
<dbReference type="Pfam" id="PF22692">
    <property type="entry name" value="LlgE_F_G_D1"/>
    <property type="match status" value="1"/>
</dbReference>
<evidence type="ECO:0000259" key="3">
    <source>
        <dbReference type="Pfam" id="PF00460"/>
    </source>
</evidence>
<sequence>MRIPYNISKSALQAHQHKLNHVSHNIANVTTTGYKHKDVQFSELMHNAVTEQDVRLSEESGEPSLNTGVKLAASKNSFAQGGLTQTNDPFHLAITGNGFFGVRNAEGELMLTRDGAFHLSTEGQIVNDRGDTVEMTEAVPDNLLNTGEVSIGKNGEVTVRRDGQATTVGQISLFLPPNHTAITEAGDNMYRISDGVDLLNSAGAAAGDFGMIASGYLEGSTVDLAQSITDMMMSQRAYSMNSKVMQSTDEIYSLINQFNS</sequence>
<evidence type="ECO:0000259" key="5">
    <source>
        <dbReference type="Pfam" id="PF22692"/>
    </source>
</evidence>
<dbReference type="InterPro" id="IPR037925">
    <property type="entry name" value="FlgE/F/G-like"/>
</dbReference>
<accession>A0A1I1IX26</accession>
<proteinExistence type="inferred from homology"/>
<feature type="domain" description="Flagellar basal-body/hook protein C-terminal" evidence="4">
    <location>
        <begin position="214"/>
        <end position="257"/>
    </location>
</feature>
<organism evidence="6 7">
    <name type="scientific">Alkalibacterium subtropicum</name>
    <dbReference type="NCBI Taxonomy" id="753702"/>
    <lineage>
        <taxon>Bacteria</taxon>
        <taxon>Bacillati</taxon>
        <taxon>Bacillota</taxon>
        <taxon>Bacilli</taxon>
        <taxon>Lactobacillales</taxon>
        <taxon>Carnobacteriaceae</taxon>
        <taxon>Alkalibacterium</taxon>
    </lineage>
</organism>
<dbReference type="Pfam" id="PF00460">
    <property type="entry name" value="Flg_bb_rod"/>
    <property type="match status" value="1"/>
</dbReference>
<comment type="subcellular location">
    <subcellularLocation>
        <location evidence="2">Bacterial flagellum basal body</location>
    </subcellularLocation>
</comment>
<keyword evidence="6" id="KW-0969">Cilium</keyword>